<evidence type="ECO:0000259" key="11">
    <source>
        <dbReference type="Pfam" id="PF22980"/>
    </source>
</evidence>
<dbReference type="InterPro" id="IPR050080">
    <property type="entry name" value="RNase_PH"/>
</dbReference>
<dbReference type="InterPro" id="IPR036345">
    <property type="entry name" value="ExoRNase_PH_dom2_sf"/>
</dbReference>
<dbReference type="GO" id="GO:0005730">
    <property type="term" value="C:nucleolus"/>
    <property type="evidence" value="ECO:0007669"/>
    <property type="project" value="TreeGrafter"/>
</dbReference>
<dbReference type="HOGENOM" id="CLU_355250_0_0_1"/>
<organism evidence="12 13">
    <name type="scientific">Coccidioides posadasii (strain C735)</name>
    <name type="common">Valley fever fungus</name>
    <dbReference type="NCBI Taxonomy" id="222929"/>
    <lineage>
        <taxon>Eukaryota</taxon>
        <taxon>Fungi</taxon>
        <taxon>Dikarya</taxon>
        <taxon>Ascomycota</taxon>
        <taxon>Pezizomycotina</taxon>
        <taxon>Eurotiomycetes</taxon>
        <taxon>Eurotiomycetidae</taxon>
        <taxon>Onygenales</taxon>
        <taxon>Onygenaceae</taxon>
        <taxon>Coccidioides</taxon>
    </lineage>
</organism>
<feature type="region of interest" description="Disordered" evidence="9">
    <location>
        <begin position="402"/>
        <end position="487"/>
    </location>
</feature>
<evidence type="ECO:0000256" key="1">
    <source>
        <dbReference type="ARBA" id="ARBA00004123"/>
    </source>
</evidence>
<accession>C5PJ01</accession>
<dbReference type="KEGG" id="cpw:9692119"/>
<keyword evidence="8" id="KW-0539">Nucleus</keyword>
<evidence type="ECO:0000256" key="8">
    <source>
        <dbReference type="ARBA" id="ARBA00023242"/>
    </source>
</evidence>
<feature type="compositionally biased region" description="Basic and acidic residues" evidence="9">
    <location>
        <begin position="429"/>
        <end position="439"/>
    </location>
</feature>
<comment type="subcellular location">
    <subcellularLocation>
        <location evidence="2">Cytoplasm</location>
    </subcellularLocation>
    <subcellularLocation>
        <location evidence="1">Nucleus</location>
    </subcellularLocation>
</comment>
<proteinExistence type="inferred from homology"/>
<dbReference type="PANTHER" id="PTHR11953:SF2">
    <property type="entry name" value="EXOSOME COMPLEX COMPONENT MTR3"/>
    <property type="match status" value="1"/>
</dbReference>
<keyword evidence="6" id="KW-0271">Exosome</keyword>
<keyword evidence="4" id="KW-0963">Cytoplasm</keyword>
<dbReference type="Pfam" id="PF22980">
    <property type="entry name" value="Myb_DNA-bind_8"/>
    <property type="match status" value="1"/>
</dbReference>
<dbReference type="Pfam" id="PF01138">
    <property type="entry name" value="RNase_PH"/>
    <property type="match status" value="1"/>
</dbReference>
<dbReference type="InterPro" id="IPR054505">
    <property type="entry name" value="Myb_DNA-bind_8"/>
</dbReference>
<dbReference type="VEuPathDB" id="FungiDB:CPC735_058740"/>
<comment type="caution">
    <text evidence="12">The sequence shown here is derived from an EMBL/GenBank/DDBJ whole genome shotgun (WGS) entry which is preliminary data.</text>
</comment>
<dbReference type="InterPro" id="IPR001247">
    <property type="entry name" value="ExoRNase_PH_dom1"/>
</dbReference>
<dbReference type="GO" id="GO:0000177">
    <property type="term" value="C:cytoplasmic exosome (RNase complex)"/>
    <property type="evidence" value="ECO:0007669"/>
    <property type="project" value="TreeGrafter"/>
</dbReference>
<dbReference type="EMBL" id="ACFW01000049">
    <property type="protein sequence ID" value="EER24504.1"/>
    <property type="molecule type" value="Genomic_DNA"/>
</dbReference>
<feature type="compositionally biased region" description="Basic and acidic residues" evidence="9">
    <location>
        <begin position="762"/>
        <end position="775"/>
    </location>
</feature>
<evidence type="ECO:0000256" key="2">
    <source>
        <dbReference type="ARBA" id="ARBA00004496"/>
    </source>
</evidence>
<evidence type="ECO:0000256" key="3">
    <source>
        <dbReference type="ARBA" id="ARBA00006678"/>
    </source>
</evidence>
<dbReference type="InterPro" id="IPR020568">
    <property type="entry name" value="Ribosomal_Su5_D2-typ_SF"/>
</dbReference>
<keyword evidence="7" id="KW-0694">RNA-binding</keyword>
<dbReference type="GO" id="GO:0000176">
    <property type="term" value="C:nuclear exosome (RNase complex)"/>
    <property type="evidence" value="ECO:0007669"/>
    <property type="project" value="UniProtKB-ARBA"/>
</dbReference>
<dbReference type="Proteomes" id="UP000009084">
    <property type="component" value="Unassembled WGS sequence"/>
</dbReference>
<dbReference type="GO" id="GO:0006364">
    <property type="term" value="P:rRNA processing"/>
    <property type="evidence" value="ECO:0007669"/>
    <property type="project" value="UniProtKB-KW"/>
</dbReference>
<dbReference type="SUPFAM" id="SSF54211">
    <property type="entry name" value="Ribosomal protein S5 domain 2-like"/>
    <property type="match status" value="1"/>
</dbReference>
<feature type="domain" description="Exoribonuclease phosphorolytic" evidence="10">
    <location>
        <begin position="43"/>
        <end position="209"/>
    </location>
</feature>
<dbReference type="CDD" id="cd11371">
    <property type="entry name" value="RNase_PH_MTR3"/>
    <property type="match status" value="1"/>
</dbReference>
<dbReference type="SUPFAM" id="SSF55666">
    <property type="entry name" value="Ribonuclease PH domain 2-like"/>
    <property type="match status" value="1"/>
</dbReference>
<gene>
    <name evidence="12" type="ORF">CPC735_058740</name>
</gene>
<feature type="compositionally biased region" description="Basic and acidic residues" evidence="9">
    <location>
        <begin position="456"/>
        <end position="472"/>
    </location>
</feature>
<protein>
    <submittedName>
        <fullName evidence="12">Uncharacterized protein</fullName>
    </submittedName>
</protein>
<dbReference type="AlphaFoldDB" id="C5PJ01"/>
<dbReference type="OrthoDB" id="3944408at2759"/>
<evidence type="ECO:0000313" key="12">
    <source>
        <dbReference type="EMBL" id="EER24504.1"/>
    </source>
</evidence>
<evidence type="ECO:0000256" key="6">
    <source>
        <dbReference type="ARBA" id="ARBA00022835"/>
    </source>
</evidence>
<dbReference type="Gene3D" id="3.30.230.70">
    <property type="entry name" value="GHMP Kinase, N-terminal domain"/>
    <property type="match status" value="1"/>
</dbReference>
<dbReference type="GO" id="GO:0003723">
    <property type="term" value="F:RNA binding"/>
    <property type="evidence" value="ECO:0007669"/>
    <property type="project" value="UniProtKB-KW"/>
</dbReference>
<dbReference type="PANTHER" id="PTHR11953">
    <property type="entry name" value="EXOSOME COMPLEX COMPONENT"/>
    <property type="match status" value="1"/>
</dbReference>
<evidence type="ECO:0000256" key="7">
    <source>
        <dbReference type="ARBA" id="ARBA00022884"/>
    </source>
</evidence>
<dbReference type="GO" id="GO:0071028">
    <property type="term" value="P:nuclear mRNA surveillance"/>
    <property type="evidence" value="ECO:0007669"/>
    <property type="project" value="TreeGrafter"/>
</dbReference>
<feature type="domain" description="Myb-like DNA-binding" evidence="11">
    <location>
        <begin position="338"/>
        <end position="384"/>
    </location>
</feature>
<comment type="similarity">
    <text evidence="3">Belongs to the RNase PH family.</text>
</comment>
<dbReference type="GO" id="GO:0071051">
    <property type="term" value="P:poly(A)-dependent snoRNA 3'-end processing"/>
    <property type="evidence" value="ECO:0007669"/>
    <property type="project" value="TreeGrafter"/>
</dbReference>
<feature type="region of interest" description="Disordered" evidence="9">
    <location>
        <begin position="761"/>
        <end position="790"/>
    </location>
</feature>
<evidence type="ECO:0000256" key="9">
    <source>
        <dbReference type="SAM" id="MobiDB-lite"/>
    </source>
</evidence>
<sequence>MTDKRRINGPPGGTQPPVFLPPLSAENQKSIAERPIRSRKAAELRKIFLKSGVIPSASGSAYLELQPSNDPAYKSKTLIPPSSSLKLVCTVHGPRPLPRSAPFSPNLILSTHVKFAPFAGRRRRGYIRDMYERDLAVHLETALGGMIIGDRWPKSGLDVTVNILEGEDDRWWGDSLSPGPLGGVDGWGLMNVLASCITVASAAIVDARIDCLDLLAGGVAAIVEEKDRMSQDTNSKEQGRSLVLDPDPSEHRDIASLCIVGYMPSRDEITEVWLKGDVSGVGYDSLMDGAVEAARAAQAIVLEAAKDPQLLGSALRQSAAMSETYQYNADIAHKYHLDVNLWFLYICLQKSDYKTIDFSAVGQAANINPPAARMRFTRLKKAIESGTLNSSTGTSLVAEGAGSMPLSIGNRKGKAQPNAAKRAKATTKSKADSMAKSDASKPGAGSSRPGAMDPVVKMETDDVRDYGIRDKNSVNIASNEDDDEDDIPLAVKRRAELARKRYGAVDGAAHEKKRRKVDFENQNLVSTVPIGFPSSEGRTCLNSMTGGELGSSGIAQASCFTGGDWVGYIPQLQEGVQQSRFANMQPRLKTSLPLRAWREGVRLSNPYQQCPASPEGKRSPTQLLPDMDSFEVAASSQITCPSTSTMSQARDSHIDTISLSSTSSLTSPVIEPAASQVASLQQMDTHCNRYPGFQETTDKKWSWRQYRLPHIVVTDMDPHSPRNWLNPGSLVAIGKAEKAVNNALFGPGSPAFGRKLPLSRMQEAEAEGKGKDPKQYLEVPWVPLEENPRE</sequence>
<name>C5PJ01_COCP7</name>
<evidence type="ECO:0000313" key="13">
    <source>
        <dbReference type="Proteomes" id="UP000009084"/>
    </source>
</evidence>
<dbReference type="InterPro" id="IPR027408">
    <property type="entry name" value="PNPase/RNase_PH_dom_sf"/>
</dbReference>
<evidence type="ECO:0000259" key="10">
    <source>
        <dbReference type="Pfam" id="PF01138"/>
    </source>
</evidence>
<evidence type="ECO:0000256" key="4">
    <source>
        <dbReference type="ARBA" id="ARBA00022490"/>
    </source>
</evidence>
<reference evidence="12 13" key="1">
    <citation type="journal article" date="2009" name="Genome Res.">
        <title>Comparative genomic analyses of the human fungal pathogens Coccidioides and their relatives.</title>
        <authorList>
            <person name="Sharpton T.J."/>
            <person name="Stajich J.E."/>
            <person name="Rounsley S.D."/>
            <person name="Gardner M.J."/>
            <person name="Wortman J.R."/>
            <person name="Jordar V.S."/>
            <person name="Maiti R."/>
            <person name="Kodira C.D."/>
            <person name="Neafsey D.E."/>
            <person name="Zeng Q."/>
            <person name="Hung C.-Y."/>
            <person name="McMahan C."/>
            <person name="Muszewska A."/>
            <person name="Grynberg M."/>
            <person name="Mandel M.A."/>
            <person name="Kellner E.M."/>
            <person name="Barker B.M."/>
            <person name="Galgiani J.N."/>
            <person name="Orbach M.J."/>
            <person name="Kirkland T.N."/>
            <person name="Cole G.T."/>
            <person name="Henn M.R."/>
            <person name="Birren B.W."/>
            <person name="Taylor J.W."/>
        </authorList>
    </citation>
    <scope>NUCLEOTIDE SEQUENCE [LARGE SCALE GENOMIC DNA]</scope>
    <source>
        <strain evidence="13">C735</strain>
    </source>
</reference>
<dbReference type="GO" id="GO:0034475">
    <property type="term" value="P:U4 snRNA 3'-end processing"/>
    <property type="evidence" value="ECO:0007669"/>
    <property type="project" value="TreeGrafter"/>
</dbReference>
<keyword evidence="5" id="KW-0698">rRNA processing</keyword>
<dbReference type="GO" id="GO:0016075">
    <property type="term" value="P:rRNA catabolic process"/>
    <property type="evidence" value="ECO:0007669"/>
    <property type="project" value="TreeGrafter"/>
</dbReference>
<feature type="region of interest" description="Disordered" evidence="9">
    <location>
        <begin position="1"/>
        <end position="22"/>
    </location>
</feature>
<evidence type="ECO:0000256" key="5">
    <source>
        <dbReference type="ARBA" id="ARBA00022552"/>
    </source>
</evidence>